<dbReference type="EMBL" id="ML732767">
    <property type="protein sequence ID" value="KAB8278610.1"/>
    <property type="molecule type" value="Genomic_DNA"/>
</dbReference>
<dbReference type="GO" id="GO:0022857">
    <property type="term" value="F:transmembrane transporter activity"/>
    <property type="evidence" value="ECO:0007669"/>
    <property type="project" value="InterPro"/>
</dbReference>
<feature type="transmembrane region" description="Helical" evidence="6">
    <location>
        <begin position="405"/>
        <end position="423"/>
    </location>
</feature>
<proteinExistence type="predicted"/>
<feature type="transmembrane region" description="Helical" evidence="6">
    <location>
        <begin position="373"/>
        <end position="393"/>
    </location>
</feature>
<feature type="transmembrane region" description="Helical" evidence="6">
    <location>
        <begin position="122"/>
        <end position="143"/>
    </location>
</feature>
<organism evidence="8 9">
    <name type="scientific">Aspergillus minisclerotigenes</name>
    <dbReference type="NCBI Taxonomy" id="656917"/>
    <lineage>
        <taxon>Eukaryota</taxon>
        <taxon>Fungi</taxon>
        <taxon>Dikarya</taxon>
        <taxon>Ascomycota</taxon>
        <taxon>Pezizomycotina</taxon>
        <taxon>Eurotiomycetes</taxon>
        <taxon>Eurotiomycetidae</taxon>
        <taxon>Eurotiales</taxon>
        <taxon>Aspergillaceae</taxon>
        <taxon>Aspergillus</taxon>
        <taxon>Aspergillus subgen. Circumdati</taxon>
    </lineage>
</organism>
<feature type="transmembrane region" description="Helical" evidence="6">
    <location>
        <begin position="435"/>
        <end position="457"/>
    </location>
</feature>
<protein>
    <submittedName>
        <fullName evidence="8">Major facilitator superfamily domain-containing protein</fullName>
    </submittedName>
</protein>
<feature type="transmembrane region" description="Helical" evidence="6">
    <location>
        <begin position="289"/>
        <end position="311"/>
    </location>
</feature>
<dbReference type="InterPro" id="IPR020846">
    <property type="entry name" value="MFS_dom"/>
</dbReference>
<dbReference type="SUPFAM" id="SSF103473">
    <property type="entry name" value="MFS general substrate transporter"/>
    <property type="match status" value="2"/>
</dbReference>
<dbReference type="InterPro" id="IPR011701">
    <property type="entry name" value="MFS"/>
</dbReference>
<feature type="compositionally biased region" description="Basic and acidic residues" evidence="5">
    <location>
        <begin position="29"/>
        <end position="38"/>
    </location>
</feature>
<feature type="transmembrane region" description="Helical" evidence="6">
    <location>
        <begin position="332"/>
        <end position="353"/>
    </location>
</feature>
<feature type="transmembrane region" description="Helical" evidence="6">
    <location>
        <begin position="53"/>
        <end position="73"/>
    </location>
</feature>
<evidence type="ECO:0000256" key="6">
    <source>
        <dbReference type="SAM" id="Phobius"/>
    </source>
</evidence>
<dbReference type="Gene3D" id="1.20.1720.10">
    <property type="entry name" value="Multidrug resistance protein D"/>
    <property type="match status" value="1"/>
</dbReference>
<keyword evidence="4 6" id="KW-0472">Membrane</keyword>
<keyword evidence="3 6" id="KW-1133">Transmembrane helix</keyword>
<evidence type="ECO:0000259" key="7">
    <source>
        <dbReference type="PROSITE" id="PS50850"/>
    </source>
</evidence>
<evidence type="ECO:0000256" key="3">
    <source>
        <dbReference type="ARBA" id="ARBA00022989"/>
    </source>
</evidence>
<feature type="transmembrane region" description="Helical" evidence="6">
    <location>
        <begin position="209"/>
        <end position="229"/>
    </location>
</feature>
<dbReference type="InterPro" id="IPR036259">
    <property type="entry name" value="MFS_trans_sf"/>
</dbReference>
<dbReference type="PANTHER" id="PTHR23501:SF43">
    <property type="entry name" value="MULTIDRUG TRANSPORTER, PUTATIVE (AFU_ORTHOLOGUE AFUA_6G03040)-RELATED"/>
    <property type="match status" value="1"/>
</dbReference>
<feature type="transmembrane region" description="Helical" evidence="6">
    <location>
        <begin position="542"/>
        <end position="560"/>
    </location>
</feature>
<feature type="region of interest" description="Disordered" evidence="5">
    <location>
        <begin position="1"/>
        <end position="38"/>
    </location>
</feature>
<evidence type="ECO:0000256" key="2">
    <source>
        <dbReference type="ARBA" id="ARBA00022692"/>
    </source>
</evidence>
<evidence type="ECO:0000313" key="9">
    <source>
        <dbReference type="Proteomes" id="UP000326289"/>
    </source>
</evidence>
<feature type="compositionally biased region" description="Basic and acidic residues" evidence="5">
    <location>
        <begin position="1"/>
        <end position="15"/>
    </location>
</feature>
<sequence>MAENQEIPKDTREDTLSSPLSPLDNENSSEEKNVDIDGDKELSHSPALAGWRLRLLTIGLCLCVFLSALDITIVSTSLTSISNDLRAFNENSWVVSSYLTSYFSFLIIWAKMSDFFGRKLMLVAAVVLFLAFSGGCGGAHTPIQLILCRAFQGVGGAGIFSMVPIIVAEMVEPAKYGAYNAIISLAIAFSFLLGPLFGGAISDGTTWRWIFYINLPVGFVGLVLVLVAMPAGFPDPSAVASPATFTLIKRNVTLRGRIDYPGFFMLLAASVLLIVAIEEAGISFAWSSGLVIAFLVVAVGLFIAFLAWQWYLDYTKSAREPVFPWAFIKKRVLMGIYLSVLARLNALLSGVPFVTLVLELPLRFESINGRSALNSGICILPLTLTIAFGSALTGGLTAQGRVPPIMVLLIATILQILGMGLLYSVPVTTDLPARIYGYQILAGLGTGLSLTTLLNIVPFVVERRVLAVALGGVTQLRILGGAVGVSIATNLLNNTAKNELATRLPASALADILRDVSSVFKLSTVDQSIVHTAFGKGYHQQLAMMLGFCAAEVIALALMWEWPVRRLA</sequence>
<reference evidence="8 9" key="1">
    <citation type="submission" date="2019-04" db="EMBL/GenBank/DDBJ databases">
        <title>Fungal friends and foes A comparative genomics study of 23 Aspergillus species from section Flavi.</title>
        <authorList>
            <consortium name="DOE Joint Genome Institute"/>
            <person name="Kjaerbolling I."/>
            <person name="Vesth T.C."/>
            <person name="Frisvad J.C."/>
            <person name="Nybo J.L."/>
            <person name="Theobald S."/>
            <person name="Kildgaard S."/>
            <person name="Petersen T.I."/>
            <person name="Kuo A."/>
            <person name="Sato A."/>
            <person name="Lyhne E.K."/>
            <person name="Kogle M.E."/>
            <person name="Wiebenga A."/>
            <person name="Kun R.S."/>
            <person name="Lubbers R.J."/>
            <person name="Makela M.R."/>
            <person name="Barry K."/>
            <person name="Chovatia M."/>
            <person name="Clum A."/>
            <person name="Daum C."/>
            <person name="Haridas S."/>
            <person name="He G."/>
            <person name="LaButti K."/>
            <person name="Lipzen A."/>
            <person name="Mondo S."/>
            <person name="Pangilinan J."/>
            <person name="Riley R."/>
            <person name="Salamov A."/>
            <person name="Simmons B.A."/>
            <person name="Magnuson J.K."/>
            <person name="Henrissat B."/>
            <person name="Mortensen U.H."/>
            <person name="Larsen T.O."/>
            <person name="De vries R.P."/>
            <person name="Grigoriev I.V."/>
            <person name="Machida M."/>
            <person name="Baker S.E."/>
            <person name="Andersen M.R."/>
        </authorList>
    </citation>
    <scope>NUCLEOTIDE SEQUENCE [LARGE SCALE GENOMIC DNA]</scope>
    <source>
        <strain evidence="8 9">CBS 117635</strain>
    </source>
</reference>
<feature type="transmembrane region" description="Helical" evidence="6">
    <location>
        <begin position="149"/>
        <end position="171"/>
    </location>
</feature>
<dbReference type="PROSITE" id="PS50850">
    <property type="entry name" value="MFS"/>
    <property type="match status" value="1"/>
</dbReference>
<dbReference type="PRINTS" id="PR01036">
    <property type="entry name" value="TCRTETB"/>
</dbReference>
<dbReference type="Pfam" id="PF07690">
    <property type="entry name" value="MFS_1"/>
    <property type="match status" value="1"/>
</dbReference>
<dbReference type="PANTHER" id="PTHR23501">
    <property type="entry name" value="MAJOR FACILITATOR SUPERFAMILY"/>
    <property type="match status" value="1"/>
</dbReference>
<keyword evidence="9" id="KW-1185">Reference proteome</keyword>
<evidence type="ECO:0000256" key="4">
    <source>
        <dbReference type="ARBA" id="ARBA00023136"/>
    </source>
</evidence>
<evidence type="ECO:0000256" key="1">
    <source>
        <dbReference type="ARBA" id="ARBA00004141"/>
    </source>
</evidence>
<gene>
    <name evidence="8" type="ORF">BDV30DRAFT_222744</name>
</gene>
<feature type="compositionally biased region" description="Polar residues" evidence="5">
    <location>
        <begin position="16"/>
        <end position="26"/>
    </location>
</feature>
<comment type="subcellular location">
    <subcellularLocation>
        <location evidence="1">Membrane</location>
        <topology evidence="1">Multi-pass membrane protein</topology>
    </subcellularLocation>
</comment>
<dbReference type="Proteomes" id="UP000326289">
    <property type="component" value="Unassembled WGS sequence"/>
</dbReference>
<feature type="transmembrane region" description="Helical" evidence="6">
    <location>
        <begin position="258"/>
        <end position="277"/>
    </location>
</feature>
<dbReference type="GO" id="GO:0005886">
    <property type="term" value="C:plasma membrane"/>
    <property type="evidence" value="ECO:0007669"/>
    <property type="project" value="TreeGrafter"/>
</dbReference>
<name>A0A5N6JJW5_9EURO</name>
<keyword evidence="2 6" id="KW-0812">Transmembrane</keyword>
<evidence type="ECO:0000313" key="8">
    <source>
        <dbReference type="EMBL" id="KAB8278610.1"/>
    </source>
</evidence>
<accession>A0A5N6JJW5</accession>
<feature type="transmembrane region" description="Helical" evidence="6">
    <location>
        <begin position="93"/>
        <end position="110"/>
    </location>
</feature>
<dbReference type="AlphaFoldDB" id="A0A5N6JJW5"/>
<feature type="transmembrane region" description="Helical" evidence="6">
    <location>
        <begin position="178"/>
        <end position="197"/>
    </location>
</feature>
<feature type="domain" description="Major facilitator superfamily (MFS) profile" evidence="7">
    <location>
        <begin position="56"/>
        <end position="529"/>
    </location>
</feature>
<evidence type="ECO:0000256" key="5">
    <source>
        <dbReference type="SAM" id="MobiDB-lite"/>
    </source>
</evidence>